<keyword evidence="12" id="KW-0378">Hydrolase</keyword>
<keyword evidence="10 11" id="KW-0472">Membrane</keyword>
<dbReference type="OrthoDB" id="9788285at2"/>
<dbReference type="GO" id="GO:0005524">
    <property type="term" value="F:ATP binding"/>
    <property type="evidence" value="ECO:0007669"/>
    <property type="project" value="UniProtKB-UniRule"/>
</dbReference>
<evidence type="ECO:0000256" key="3">
    <source>
        <dbReference type="ARBA" id="ARBA00022538"/>
    </source>
</evidence>
<protein>
    <recommendedName>
        <fullName evidence="11">Potassium-transporting ATPase KdpC subunit</fullName>
    </recommendedName>
    <alternativeName>
        <fullName evidence="11">ATP phosphohydrolase [potassium-transporting] C chain</fullName>
    </alternativeName>
    <alternativeName>
        <fullName evidence="11">Potassium-binding and translocating subunit C</fullName>
    </alternativeName>
    <alternativeName>
        <fullName evidence="11">Potassium-translocating ATPase C chain</fullName>
    </alternativeName>
</protein>
<keyword evidence="2 11" id="KW-1003">Cell membrane</keyword>
<proteinExistence type="inferred from homology"/>
<evidence type="ECO:0000256" key="9">
    <source>
        <dbReference type="ARBA" id="ARBA00023065"/>
    </source>
</evidence>
<evidence type="ECO:0000256" key="4">
    <source>
        <dbReference type="ARBA" id="ARBA00022692"/>
    </source>
</evidence>
<keyword evidence="7 11" id="KW-0630">Potassium</keyword>
<evidence type="ECO:0000256" key="5">
    <source>
        <dbReference type="ARBA" id="ARBA00022741"/>
    </source>
</evidence>
<evidence type="ECO:0000256" key="7">
    <source>
        <dbReference type="ARBA" id="ARBA00022958"/>
    </source>
</evidence>
<evidence type="ECO:0000256" key="2">
    <source>
        <dbReference type="ARBA" id="ARBA00022475"/>
    </source>
</evidence>
<keyword evidence="3 11" id="KW-0633">Potassium transport</keyword>
<keyword evidence="5 11" id="KW-0547">Nucleotide-binding</keyword>
<comment type="subcellular location">
    <subcellularLocation>
        <location evidence="11">Cell membrane</location>
        <topology evidence="11">Single-pass membrane protein</topology>
    </subcellularLocation>
</comment>
<dbReference type="Proteomes" id="UP000076848">
    <property type="component" value="Unassembled WGS sequence"/>
</dbReference>
<dbReference type="EMBL" id="FKIF01000009">
    <property type="protein sequence ID" value="SAI73997.1"/>
    <property type="molecule type" value="Genomic_DNA"/>
</dbReference>
<dbReference type="RefSeq" id="WP_066133126.1">
    <property type="nucleotide sequence ID" value="NZ_FKIF01000009.1"/>
</dbReference>
<comment type="similarity">
    <text evidence="11">Belongs to the KdpC family.</text>
</comment>
<evidence type="ECO:0000313" key="12">
    <source>
        <dbReference type="EMBL" id="SAI73997.1"/>
    </source>
</evidence>
<accession>A0A157SU79</accession>
<dbReference type="GO" id="GO:0008556">
    <property type="term" value="F:P-type potassium transmembrane transporter activity"/>
    <property type="evidence" value="ECO:0007669"/>
    <property type="project" value="InterPro"/>
</dbReference>
<dbReference type="PANTHER" id="PTHR30042">
    <property type="entry name" value="POTASSIUM-TRANSPORTING ATPASE C CHAIN"/>
    <property type="match status" value="1"/>
</dbReference>
<evidence type="ECO:0000256" key="10">
    <source>
        <dbReference type="ARBA" id="ARBA00023136"/>
    </source>
</evidence>
<keyword evidence="13" id="KW-1185">Reference proteome</keyword>
<comment type="function">
    <text evidence="11">Part of the high-affinity ATP-driven potassium transport (or Kdp) system, which catalyzes the hydrolysis of ATP coupled with the electrogenic transport of potassium into the cytoplasm. This subunit acts as a catalytic chaperone that increases the ATP-binding affinity of the ATP-hydrolyzing subunit KdpB by the formation of a transient KdpB/KdpC/ATP ternary complex.</text>
</comment>
<dbReference type="InterPro" id="IPR003820">
    <property type="entry name" value="KdpC"/>
</dbReference>
<name>A0A157SU79_9BORD</name>
<keyword evidence="4 11" id="KW-0812">Transmembrane</keyword>
<keyword evidence="9 11" id="KW-0406">Ion transport</keyword>
<dbReference type="Pfam" id="PF02669">
    <property type="entry name" value="KdpC"/>
    <property type="match status" value="1"/>
</dbReference>
<evidence type="ECO:0000256" key="11">
    <source>
        <dbReference type="HAMAP-Rule" id="MF_00276"/>
    </source>
</evidence>
<dbReference type="NCBIfam" id="NF001454">
    <property type="entry name" value="PRK00315.1"/>
    <property type="match status" value="1"/>
</dbReference>
<gene>
    <name evidence="11 12" type="primary">kdpC</name>
    <name evidence="12" type="ORF">SAMEA3906486_04973</name>
</gene>
<organism evidence="12 13">
    <name type="scientific">Bordetella ansorpii</name>
    <dbReference type="NCBI Taxonomy" id="288768"/>
    <lineage>
        <taxon>Bacteria</taxon>
        <taxon>Pseudomonadati</taxon>
        <taxon>Pseudomonadota</taxon>
        <taxon>Betaproteobacteria</taxon>
        <taxon>Burkholderiales</taxon>
        <taxon>Alcaligenaceae</taxon>
        <taxon>Bordetella</taxon>
    </lineage>
</organism>
<keyword evidence="8 11" id="KW-1133">Transmembrane helix</keyword>
<evidence type="ECO:0000256" key="8">
    <source>
        <dbReference type="ARBA" id="ARBA00022989"/>
    </source>
</evidence>
<dbReference type="STRING" id="288768.SAMEA3906486_04973"/>
<dbReference type="AlphaFoldDB" id="A0A157SU79"/>
<dbReference type="PIRSF" id="PIRSF001296">
    <property type="entry name" value="K_ATPase_KdpC"/>
    <property type="match status" value="1"/>
</dbReference>
<sequence>MQTSTSPMKPQGLLRPALSVFIALSLITGLAYPLLTTGVARALFPHQAAGSLIERDGKVIGSALIGQAFSSPGYFWSRPSATAPMAYNGGASGGSNLGPTNPALAQAVQERIAALHAADPENPAQVPVDLVTASGSGLDPHISTAAAEYQVRRVARSRGLPEAEVRKLVQAHTDTPWLGLIGDPTVSVLPLNLALDALKPLAGK</sequence>
<comment type="subunit">
    <text evidence="11">The system is composed of three essential subunits: KdpA, KdpB and KdpC.</text>
</comment>
<evidence type="ECO:0000256" key="1">
    <source>
        <dbReference type="ARBA" id="ARBA00022448"/>
    </source>
</evidence>
<dbReference type="NCBIfam" id="TIGR00681">
    <property type="entry name" value="kdpC"/>
    <property type="match status" value="1"/>
</dbReference>
<dbReference type="PANTHER" id="PTHR30042:SF2">
    <property type="entry name" value="POTASSIUM-TRANSPORTING ATPASE KDPC SUBUNIT"/>
    <property type="match status" value="1"/>
</dbReference>
<dbReference type="HAMAP" id="MF_00276">
    <property type="entry name" value="KdpC"/>
    <property type="match status" value="1"/>
</dbReference>
<evidence type="ECO:0000313" key="13">
    <source>
        <dbReference type="Proteomes" id="UP000076848"/>
    </source>
</evidence>
<evidence type="ECO:0000256" key="6">
    <source>
        <dbReference type="ARBA" id="ARBA00022840"/>
    </source>
</evidence>
<keyword evidence="6 11" id="KW-0067">ATP-binding</keyword>
<keyword evidence="1 11" id="KW-0813">Transport</keyword>
<dbReference type="GO" id="GO:0016787">
    <property type="term" value="F:hydrolase activity"/>
    <property type="evidence" value="ECO:0007669"/>
    <property type="project" value="UniProtKB-KW"/>
</dbReference>
<dbReference type="GO" id="GO:0005886">
    <property type="term" value="C:plasma membrane"/>
    <property type="evidence" value="ECO:0007669"/>
    <property type="project" value="UniProtKB-SubCell"/>
</dbReference>
<reference evidence="12 13" key="1">
    <citation type="submission" date="2016-04" db="EMBL/GenBank/DDBJ databases">
        <authorList>
            <consortium name="Pathogen Informatics"/>
        </authorList>
    </citation>
    <scope>NUCLEOTIDE SEQUENCE [LARGE SCALE GENOMIC DNA]</scope>
    <source>
        <strain evidence="12 13">H050680373</strain>
    </source>
</reference>